<evidence type="ECO:0000313" key="2">
    <source>
        <dbReference type="EMBL" id="KAG5561509.1"/>
    </source>
</evidence>
<comment type="caution">
    <text evidence="2">The sequence shown here is derived from an EMBL/GenBank/DDBJ whole genome shotgun (WGS) entry which is preliminary data.</text>
</comment>
<evidence type="ECO:0000256" key="1">
    <source>
        <dbReference type="SAM" id="MobiDB-lite"/>
    </source>
</evidence>
<evidence type="ECO:0000313" key="3">
    <source>
        <dbReference type="Proteomes" id="UP000823749"/>
    </source>
</evidence>
<dbReference type="PANTHER" id="PTHR36615:SF7">
    <property type="entry name" value="PROTEIN, PUTATIVE-RELATED"/>
    <property type="match status" value="1"/>
</dbReference>
<feature type="region of interest" description="Disordered" evidence="1">
    <location>
        <begin position="1"/>
        <end position="25"/>
    </location>
</feature>
<feature type="compositionally biased region" description="Basic and acidic residues" evidence="1">
    <location>
        <begin position="1"/>
        <end position="14"/>
    </location>
</feature>
<dbReference type="PANTHER" id="PTHR36615">
    <property type="entry name" value="PROTEIN, PUTATIVE-RELATED"/>
    <property type="match status" value="1"/>
</dbReference>
<accession>A0AAV6LAT4</accession>
<protein>
    <submittedName>
        <fullName evidence="2">Uncharacterized protein</fullName>
    </submittedName>
</protein>
<keyword evidence="3" id="KW-1185">Reference proteome</keyword>
<dbReference type="EMBL" id="JACTNZ010000002">
    <property type="protein sequence ID" value="KAG5561509.1"/>
    <property type="molecule type" value="Genomic_DNA"/>
</dbReference>
<reference evidence="2" key="1">
    <citation type="submission" date="2020-08" db="EMBL/GenBank/DDBJ databases">
        <title>Plant Genome Project.</title>
        <authorList>
            <person name="Zhang R.-G."/>
        </authorList>
    </citation>
    <scope>NUCLEOTIDE SEQUENCE</scope>
    <source>
        <strain evidence="2">WSP0</strain>
        <tissue evidence="2">Leaf</tissue>
    </source>
</reference>
<dbReference type="AlphaFoldDB" id="A0AAV6LAT4"/>
<proteinExistence type="predicted"/>
<sequence>MADARREVMIDRRNSMGAERSNSGRLIPRRGQVKAAIVVGVANSLASLFSSKNLGSCQLSR</sequence>
<gene>
    <name evidence="2" type="ORF">RHGRI_004525</name>
</gene>
<dbReference type="Proteomes" id="UP000823749">
    <property type="component" value="Chromosome 2"/>
</dbReference>
<organism evidence="2 3">
    <name type="scientific">Rhododendron griersonianum</name>
    <dbReference type="NCBI Taxonomy" id="479676"/>
    <lineage>
        <taxon>Eukaryota</taxon>
        <taxon>Viridiplantae</taxon>
        <taxon>Streptophyta</taxon>
        <taxon>Embryophyta</taxon>
        <taxon>Tracheophyta</taxon>
        <taxon>Spermatophyta</taxon>
        <taxon>Magnoliopsida</taxon>
        <taxon>eudicotyledons</taxon>
        <taxon>Gunneridae</taxon>
        <taxon>Pentapetalae</taxon>
        <taxon>asterids</taxon>
        <taxon>Ericales</taxon>
        <taxon>Ericaceae</taxon>
        <taxon>Ericoideae</taxon>
        <taxon>Rhodoreae</taxon>
        <taxon>Rhododendron</taxon>
    </lineage>
</organism>
<name>A0AAV6LAT4_9ERIC</name>